<dbReference type="OrthoDB" id="337432at2"/>
<name>A0A1G1SVR3_9BACT</name>
<dbReference type="EMBL" id="MDZB01000141">
    <property type="protein sequence ID" value="OGX82706.1"/>
    <property type="molecule type" value="Genomic_DNA"/>
</dbReference>
<comment type="caution">
    <text evidence="2">The sequence shown here is derived from an EMBL/GenBank/DDBJ whole genome shotgun (WGS) entry which is preliminary data.</text>
</comment>
<reference evidence="2 3" key="1">
    <citation type="submission" date="2016-08" db="EMBL/GenBank/DDBJ databases">
        <title>Hymenobacter coccineus sp. nov., Hymenobacter lapidarius sp. nov. and Hymenobacter glacialis sp. nov., isolated from Antarctic soil.</title>
        <authorList>
            <person name="Sedlacek I."/>
            <person name="Kralova S."/>
            <person name="Kyrova K."/>
            <person name="Maslanova I."/>
            <person name="Stankova E."/>
            <person name="Vrbovska V."/>
            <person name="Nemec M."/>
            <person name="Bartak M."/>
            <person name="Svec P."/>
            <person name="Busse H.-J."/>
            <person name="Pantucek R."/>
        </authorList>
    </citation>
    <scope>NUCLEOTIDE SEQUENCE [LARGE SCALE GENOMIC DNA]</scope>
    <source>
        <strain evidence="2 3">CCM 8643</strain>
    </source>
</reference>
<evidence type="ECO:0000313" key="2">
    <source>
        <dbReference type="EMBL" id="OGX82706.1"/>
    </source>
</evidence>
<organism evidence="2 3">
    <name type="scientific">Hymenobacter lapidarius</name>
    <dbReference type="NCBI Taxonomy" id="1908237"/>
    <lineage>
        <taxon>Bacteria</taxon>
        <taxon>Pseudomonadati</taxon>
        <taxon>Bacteroidota</taxon>
        <taxon>Cytophagia</taxon>
        <taxon>Cytophagales</taxon>
        <taxon>Hymenobacteraceae</taxon>
        <taxon>Hymenobacter</taxon>
    </lineage>
</organism>
<dbReference type="RefSeq" id="WP_070729753.1">
    <property type="nucleotide sequence ID" value="NZ_MDZB01000141.1"/>
</dbReference>
<evidence type="ECO:0000313" key="3">
    <source>
        <dbReference type="Proteomes" id="UP000176294"/>
    </source>
</evidence>
<dbReference type="InterPro" id="IPR046537">
    <property type="entry name" value="DUF6602"/>
</dbReference>
<accession>A0A1G1SVR3</accession>
<sequence length="246" mass="28246">MNQFNLRDAFNGTQQEMSAILKANRMVNVHAPTKGAVTEERWREWLQEYLPKRYCVSEAFVVDCNSRCSQQIDLVIYDRQYSPFVWNVRGAKYIPAESVYAVFEIKQSLDKDNLEYAGEKIKSVRLLNRTNAPIYHAEGYISKPRDPFTILGGILTLDSGWSDPFDEPFIKVIDAFEPLQHVDLGCVLDRGSFNITYNAESGHSRELSTPEESLIYFFLKLLSRLQRMGTVPAIDIEQYARVLSSI</sequence>
<dbReference type="Pfam" id="PF20247">
    <property type="entry name" value="DUF6602"/>
    <property type="match status" value="1"/>
</dbReference>
<feature type="domain" description="DUF6602" evidence="1">
    <location>
        <begin position="25"/>
        <end position="125"/>
    </location>
</feature>
<keyword evidence="3" id="KW-1185">Reference proteome</keyword>
<dbReference type="AlphaFoldDB" id="A0A1G1SVR3"/>
<gene>
    <name evidence="2" type="ORF">BEN47_18275</name>
</gene>
<proteinExistence type="predicted"/>
<dbReference type="CDD" id="cd21411">
    <property type="entry name" value="NucC"/>
    <property type="match status" value="1"/>
</dbReference>
<dbReference type="Proteomes" id="UP000176294">
    <property type="component" value="Unassembled WGS sequence"/>
</dbReference>
<protein>
    <recommendedName>
        <fullName evidence="1">DUF6602 domain-containing protein</fullName>
    </recommendedName>
</protein>
<dbReference type="STRING" id="1908237.BEN47_18275"/>
<evidence type="ECO:0000259" key="1">
    <source>
        <dbReference type="Pfam" id="PF20247"/>
    </source>
</evidence>